<feature type="transmembrane region" description="Helical" evidence="7">
    <location>
        <begin position="117"/>
        <end position="137"/>
    </location>
</feature>
<evidence type="ECO:0000256" key="4">
    <source>
        <dbReference type="ARBA" id="ARBA00022692"/>
    </source>
</evidence>
<name>A0ABX5EGK9_9MICO</name>
<evidence type="ECO:0000256" key="2">
    <source>
        <dbReference type="ARBA" id="ARBA00008017"/>
    </source>
</evidence>
<evidence type="ECO:0000259" key="9">
    <source>
        <dbReference type="Pfam" id="PF21088"/>
    </source>
</evidence>
<evidence type="ECO:0000313" key="10">
    <source>
        <dbReference type="EMBL" id="PRZ07571.1"/>
    </source>
</evidence>
<evidence type="ECO:0000259" key="8">
    <source>
        <dbReference type="Pfam" id="PF00924"/>
    </source>
</evidence>
<dbReference type="Proteomes" id="UP000239895">
    <property type="component" value="Unassembled WGS sequence"/>
</dbReference>
<proteinExistence type="inferred from homology"/>
<dbReference type="Pfam" id="PF00924">
    <property type="entry name" value="MS_channel_2nd"/>
    <property type="match status" value="1"/>
</dbReference>
<feature type="transmembrane region" description="Helical" evidence="7">
    <location>
        <begin position="143"/>
        <end position="165"/>
    </location>
</feature>
<keyword evidence="11" id="KW-1185">Reference proteome</keyword>
<evidence type="ECO:0000256" key="6">
    <source>
        <dbReference type="ARBA" id="ARBA00023136"/>
    </source>
</evidence>
<keyword evidence="4 7" id="KW-0812">Transmembrane</keyword>
<dbReference type="SUPFAM" id="SSF82861">
    <property type="entry name" value="Mechanosensitive channel protein MscS (YggB), transmembrane region"/>
    <property type="match status" value="1"/>
</dbReference>
<dbReference type="PANTHER" id="PTHR30460">
    <property type="entry name" value="MODERATE CONDUCTANCE MECHANOSENSITIVE CHANNEL YBIO"/>
    <property type="match status" value="1"/>
</dbReference>
<dbReference type="InterPro" id="IPR023408">
    <property type="entry name" value="MscS_beta-dom_sf"/>
</dbReference>
<feature type="transmembrane region" description="Helical" evidence="7">
    <location>
        <begin position="42"/>
        <end position="60"/>
    </location>
</feature>
<dbReference type="InterPro" id="IPR011014">
    <property type="entry name" value="MscS_channel_TM-2"/>
</dbReference>
<feature type="domain" description="Mechanosensitive ion channel MscS" evidence="8">
    <location>
        <begin position="164"/>
        <end position="222"/>
    </location>
</feature>
<evidence type="ECO:0000256" key="3">
    <source>
        <dbReference type="ARBA" id="ARBA00022475"/>
    </source>
</evidence>
<dbReference type="SUPFAM" id="SSF82689">
    <property type="entry name" value="Mechanosensitive channel protein MscS (YggB), C-terminal domain"/>
    <property type="match status" value="1"/>
</dbReference>
<evidence type="ECO:0000256" key="5">
    <source>
        <dbReference type="ARBA" id="ARBA00022989"/>
    </source>
</evidence>
<feature type="domain" description="Mechanosensitive ion channel transmembrane helices 2/3" evidence="9">
    <location>
        <begin position="124"/>
        <end position="162"/>
    </location>
</feature>
<keyword evidence="6 7" id="KW-0472">Membrane</keyword>
<evidence type="ECO:0000313" key="11">
    <source>
        <dbReference type="Proteomes" id="UP000239895"/>
    </source>
</evidence>
<dbReference type="Gene3D" id="3.30.70.100">
    <property type="match status" value="1"/>
</dbReference>
<dbReference type="SUPFAM" id="SSF50182">
    <property type="entry name" value="Sm-like ribonucleoproteins"/>
    <property type="match status" value="1"/>
</dbReference>
<dbReference type="InterPro" id="IPR049142">
    <property type="entry name" value="MS_channel_1st"/>
</dbReference>
<dbReference type="InterPro" id="IPR045276">
    <property type="entry name" value="YbiO_bact"/>
</dbReference>
<reference evidence="10 11" key="1">
    <citation type="submission" date="2018-03" db="EMBL/GenBank/DDBJ databases">
        <title>Comparative analysis of microorganisms from saline springs in Andes Mountain Range, Colombia.</title>
        <authorList>
            <person name="Rubin E."/>
        </authorList>
    </citation>
    <scope>NUCLEOTIDE SEQUENCE [LARGE SCALE GENOMIC DNA]</scope>
    <source>
        <strain evidence="10 11">CG 23</strain>
    </source>
</reference>
<comment type="subcellular location">
    <subcellularLocation>
        <location evidence="1">Cell membrane</location>
        <topology evidence="1">Multi-pass membrane protein</topology>
    </subcellularLocation>
</comment>
<dbReference type="EMBL" id="PVTX01000004">
    <property type="protein sequence ID" value="PRZ07571.1"/>
    <property type="molecule type" value="Genomic_DNA"/>
</dbReference>
<dbReference type="Gene3D" id="1.10.287.1260">
    <property type="match status" value="1"/>
</dbReference>
<accession>A0ABX5EGK9</accession>
<dbReference type="InterPro" id="IPR011066">
    <property type="entry name" value="MscS_channel_C_sf"/>
</dbReference>
<keyword evidence="3" id="KW-1003">Cell membrane</keyword>
<comment type="caution">
    <text evidence="10">The sequence shown here is derived from an EMBL/GenBank/DDBJ whole genome shotgun (WGS) entry which is preliminary data.</text>
</comment>
<dbReference type="PANTHER" id="PTHR30460:SF0">
    <property type="entry name" value="MODERATE CONDUCTANCE MECHANOSENSITIVE CHANNEL YBIO"/>
    <property type="match status" value="1"/>
</dbReference>
<dbReference type="InterPro" id="IPR006685">
    <property type="entry name" value="MscS_channel_2nd"/>
</dbReference>
<keyword evidence="5 7" id="KW-1133">Transmembrane helix</keyword>
<evidence type="ECO:0000256" key="7">
    <source>
        <dbReference type="SAM" id="Phobius"/>
    </source>
</evidence>
<dbReference type="RefSeq" id="WP_243400884.1">
    <property type="nucleotide sequence ID" value="NZ_PVTX01000004.1"/>
</dbReference>
<protein>
    <submittedName>
        <fullName evidence="10">Small conductance mechanosensitive channel</fullName>
    </submittedName>
</protein>
<evidence type="ECO:0000256" key="1">
    <source>
        <dbReference type="ARBA" id="ARBA00004651"/>
    </source>
</evidence>
<dbReference type="Gene3D" id="2.30.30.60">
    <property type="match status" value="1"/>
</dbReference>
<dbReference type="InterPro" id="IPR010920">
    <property type="entry name" value="LSM_dom_sf"/>
</dbReference>
<dbReference type="Pfam" id="PF21088">
    <property type="entry name" value="MS_channel_1st"/>
    <property type="match status" value="1"/>
</dbReference>
<sequence>MNLLRLPAVPPTASTPDPSPSPTLPEEIEEAGDAFWTWFTGWPLRVLIIVVVGIVVLVLLRRVISHVTERIATGVPRAQEKGWKDWFRRSPIVGDALVMANPLASARRAQRARTVGSVLNSTANIVVGVLILLMVLTEIGYPVGPLLASAGVAGIALGFGAQSLVKDFISGIFILIEDQYGVGDVVDLGSGAEGVIEEVQLRTTQVRSIDGTLWWVRNGEILRAGNRTQGWSRALAEVRVPVDADVDVVRAALGRAADAVAADPEWADEFLEPPSVRGVDAVTDFSMSFTLHAQVKPGMQWDVSRAMLRAAQAQLRGVKVLRTDAVESGEG</sequence>
<comment type="similarity">
    <text evidence="2">Belongs to the MscS (TC 1.A.23) family.</text>
</comment>
<organism evidence="10 11">
    <name type="scientific">Isoptericola halotolerans</name>
    <dbReference type="NCBI Taxonomy" id="300560"/>
    <lineage>
        <taxon>Bacteria</taxon>
        <taxon>Bacillati</taxon>
        <taxon>Actinomycetota</taxon>
        <taxon>Actinomycetes</taxon>
        <taxon>Micrococcales</taxon>
        <taxon>Promicromonosporaceae</taxon>
        <taxon>Isoptericola</taxon>
    </lineage>
</organism>
<gene>
    <name evidence="10" type="ORF">BCL65_1048</name>
</gene>